<sequence>MYIFGGRGVDGKDLGDLAAFKITSELAGLVTWLAIDGWFVDSRWFMFQNMGPSPSGRSGHAMAAMGARVFVLGGESYAPSKPEDSTLIHVLDTSAWQVLLVCSSTHKYLRTHQIS</sequence>
<name>A0A5C3NS98_9AGAM</name>
<proteinExistence type="predicted"/>
<reference evidence="1 2" key="1">
    <citation type="journal article" date="2019" name="Nat. Ecol. Evol.">
        <title>Megaphylogeny resolves global patterns of mushroom evolution.</title>
        <authorList>
            <person name="Varga T."/>
            <person name="Krizsan K."/>
            <person name="Foldi C."/>
            <person name="Dima B."/>
            <person name="Sanchez-Garcia M."/>
            <person name="Sanchez-Ramirez S."/>
            <person name="Szollosi G.J."/>
            <person name="Szarkandi J.G."/>
            <person name="Papp V."/>
            <person name="Albert L."/>
            <person name="Andreopoulos W."/>
            <person name="Angelini C."/>
            <person name="Antonin V."/>
            <person name="Barry K.W."/>
            <person name="Bougher N.L."/>
            <person name="Buchanan P."/>
            <person name="Buyck B."/>
            <person name="Bense V."/>
            <person name="Catcheside P."/>
            <person name="Chovatia M."/>
            <person name="Cooper J."/>
            <person name="Damon W."/>
            <person name="Desjardin D."/>
            <person name="Finy P."/>
            <person name="Geml J."/>
            <person name="Haridas S."/>
            <person name="Hughes K."/>
            <person name="Justo A."/>
            <person name="Karasinski D."/>
            <person name="Kautmanova I."/>
            <person name="Kiss B."/>
            <person name="Kocsube S."/>
            <person name="Kotiranta H."/>
            <person name="LaButti K.M."/>
            <person name="Lechner B.E."/>
            <person name="Liimatainen K."/>
            <person name="Lipzen A."/>
            <person name="Lukacs Z."/>
            <person name="Mihaltcheva S."/>
            <person name="Morgado L.N."/>
            <person name="Niskanen T."/>
            <person name="Noordeloos M.E."/>
            <person name="Ohm R.A."/>
            <person name="Ortiz-Santana B."/>
            <person name="Ovrebo C."/>
            <person name="Racz N."/>
            <person name="Riley R."/>
            <person name="Savchenko A."/>
            <person name="Shiryaev A."/>
            <person name="Soop K."/>
            <person name="Spirin V."/>
            <person name="Szebenyi C."/>
            <person name="Tomsovsky M."/>
            <person name="Tulloss R.E."/>
            <person name="Uehling J."/>
            <person name="Grigoriev I.V."/>
            <person name="Vagvolgyi C."/>
            <person name="Papp T."/>
            <person name="Martin F.M."/>
            <person name="Miettinen O."/>
            <person name="Hibbett D.S."/>
            <person name="Nagy L.G."/>
        </authorList>
    </citation>
    <scope>NUCLEOTIDE SEQUENCE [LARGE SCALE GENOMIC DNA]</scope>
    <source>
        <strain evidence="1 2">OMC1185</strain>
    </source>
</reference>
<evidence type="ECO:0000313" key="1">
    <source>
        <dbReference type="EMBL" id="TFK56591.1"/>
    </source>
</evidence>
<dbReference type="Proteomes" id="UP000305948">
    <property type="component" value="Unassembled WGS sequence"/>
</dbReference>
<protein>
    <recommendedName>
        <fullName evidence="3">Galactose oxidase</fullName>
    </recommendedName>
</protein>
<gene>
    <name evidence="1" type="ORF">OE88DRAFT_1649961</name>
</gene>
<organism evidence="1 2">
    <name type="scientific">Heliocybe sulcata</name>
    <dbReference type="NCBI Taxonomy" id="5364"/>
    <lineage>
        <taxon>Eukaryota</taxon>
        <taxon>Fungi</taxon>
        <taxon>Dikarya</taxon>
        <taxon>Basidiomycota</taxon>
        <taxon>Agaricomycotina</taxon>
        <taxon>Agaricomycetes</taxon>
        <taxon>Gloeophyllales</taxon>
        <taxon>Gloeophyllaceae</taxon>
        <taxon>Heliocybe</taxon>
    </lineage>
</organism>
<dbReference type="Gene3D" id="2.120.10.80">
    <property type="entry name" value="Kelch-type beta propeller"/>
    <property type="match status" value="1"/>
</dbReference>
<dbReference type="AlphaFoldDB" id="A0A5C3NS98"/>
<accession>A0A5C3NS98</accession>
<keyword evidence="2" id="KW-1185">Reference proteome</keyword>
<dbReference type="STRING" id="5364.A0A5C3NS98"/>
<dbReference type="EMBL" id="ML213503">
    <property type="protein sequence ID" value="TFK56591.1"/>
    <property type="molecule type" value="Genomic_DNA"/>
</dbReference>
<dbReference type="OrthoDB" id="45365at2759"/>
<evidence type="ECO:0008006" key="3">
    <source>
        <dbReference type="Google" id="ProtNLM"/>
    </source>
</evidence>
<evidence type="ECO:0000313" key="2">
    <source>
        <dbReference type="Proteomes" id="UP000305948"/>
    </source>
</evidence>
<dbReference type="InterPro" id="IPR015915">
    <property type="entry name" value="Kelch-typ_b-propeller"/>
</dbReference>
<dbReference type="SUPFAM" id="SSF117281">
    <property type="entry name" value="Kelch motif"/>
    <property type="match status" value="1"/>
</dbReference>